<dbReference type="PANTHER" id="PTHR45980">
    <property type="match status" value="1"/>
</dbReference>
<evidence type="ECO:0000256" key="4">
    <source>
        <dbReference type="ARBA" id="ARBA00022825"/>
    </source>
</evidence>
<evidence type="ECO:0000259" key="7">
    <source>
        <dbReference type="PROSITE" id="PS50106"/>
    </source>
</evidence>
<dbReference type="PANTHER" id="PTHR45980:SF9">
    <property type="entry name" value="PROTEASE DO-LIKE 10, MITOCHONDRIAL-RELATED"/>
    <property type="match status" value="1"/>
</dbReference>
<dbReference type="Pfam" id="PF17815">
    <property type="entry name" value="PDZ_3"/>
    <property type="match status" value="1"/>
</dbReference>
<dbReference type="InterPro" id="IPR046449">
    <property type="entry name" value="DEGP_PDZ_sf"/>
</dbReference>
<keyword evidence="6" id="KW-0472">Membrane</keyword>
<dbReference type="InterPro" id="IPR041517">
    <property type="entry name" value="DEGP_PDZ"/>
</dbReference>
<dbReference type="EMBL" id="CP126215">
    <property type="protein sequence ID" value="WIA17467.1"/>
    <property type="molecule type" value="Genomic_DNA"/>
</dbReference>
<dbReference type="Gene3D" id="2.40.10.10">
    <property type="entry name" value="Trypsin-like serine proteases"/>
    <property type="match status" value="1"/>
</dbReference>
<comment type="similarity">
    <text evidence="1">Belongs to the peptidase S1C family.</text>
</comment>
<dbReference type="SUPFAM" id="SSF50494">
    <property type="entry name" value="Trypsin-like serine proteases"/>
    <property type="match status" value="2"/>
</dbReference>
<dbReference type="Gene3D" id="2.40.10.120">
    <property type="match status" value="1"/>
</dbReference>
<dbReference type="Pfam" id="PF13365">
    <property type="entry name" value="Trypsin_2"/>
    <property type="match status" value="2"/>
</dbReference>
<sequence length="673" mass="72826">MPACAAVLQQHRQQQQHARPQAPQLPSLVPQLRQLSASRHICNSTAAKAPVIKPKWDTETARRALASLAEEPTEFARGVEVLDSIVKVYTVYSRPDYFLPWQNHPKRESTGTGFVIRDRLLLTNAHVVADQTYVTVKRHGSGTKYRADVVGVGHDVDLALLTVEENDTNLCAAAAAAAVLLLLLLLLLLLSYFTDVVDVVGVGHDVDLALLTVEDEAFWEGSEEGGPMKPLQLGDVPQLQEQVLVVGYPTGGDNTSITSGVVSRVEVTQYVHAASHLMAIQIDAAINPGNSGGPALRGDVVVGVAFQNLPHADNIGYIIPLPVVRRFLSEVMLYGHYRGFCSLGIVFQTMDNPHLRRALGMAAHQSGVMINRIQPTTSTAQVLRKGDVLMEFDGVAIANDGTVHFRARERIFFTSLITLKPTGSTARVKVLRGGSVLEYDLQLDPLQTLVPVHKYDQLPSYFIYAGLVFVPLSQPYLHEYGDDWMSNSPRRLVDKALNSLMAKPDQQIIVLSQVLVDDINTGYQQFQNLQVLRVNGVEVLNLAHLKQLIRGPAAAAAAVEPPPDAAAAAAPAVEAAAVVPGDSSSNGSSTVTVKITVGSSNGSSSSSSEAAAGSSSSSSNGELFNSEWNDKYIRLELEDDRVIIMERAAADAATERLQRRYRVPYLSSADLAD</sequence>
<dbReference type="Gene3D" id="3.20.190.20">
    <property type="match status" value="1"/>
</dbReference>
<accession>A0ABY8U7Q5</accession>
<dbReference type="SUPFAM" id="SSF50156">
    <property type="entry name" value="PDZ domain-like"/>
    <property type="match status" value="1"/>
</dbReference>
<evidence type="ECO:0000256" key="5">
    <source>
        <dbReference type="SAM" id="MobiDB-lite"/>
    </source>
</evidence>
<evidence type="ECO:0000313" key="8">
    <source>
        <dbReference type="EMBL" id="WIA17467.1"/>
    </source>
</evidence>
<dbReference type="InterPro" id="IPR043504">
    <property type="entry name" value="Peptidase_S1_PA_chymotrypsin"/>
</dbReference>
<dbReference type="PRINTS" id="PR00834">
    <property type="entry name" value="PROTEASES2C"/>
</dbReference>
<feature type="compositionally biased region" description="Low complexity" evidence="5">
    <location>
        <begin position="599"/>
        <end position="622"/>
    </location>
</feature>
<dbReference type="PROSITE" id="PS50106">
    <property type="entry name" value="PDZ"/>
    <property type="match status" value="1"/>
</dbReference>
<evidence type="ECO:0000256" key="3">
    <source>
        <dbReference type="ARBA" id="ARBA00022801"/>
    </source>
</evidence>
<keyword evidence="9" id="KW-1185">Reference proteome</keyword>
<feature type="region of interest" description="Disordered" evidence="5">
    <location>
        <begin position="598"/>
        <end position="622"/>
    </location>
</feature>
<name>A0ABY8U7Q5_TETOB</name>
<gene>
    <name evidence="8" type="ORF">OEZ85_014308</name>
</gene>
<dbReference type="InterPro" id="IPR036034">
    <property type="entry name" value="PDZ_sf"/>
</dbReference>
<evidence type="ECO:0000256" key="2">
    <source>
        <dbReference type="ARBA" id="ARBA00022670"/>
    </source>
</evidence>
<evidence type="ECO:0000256" key="6">
    <source>
        <dbReference type="SAM" id="Phobius"/>
    </source>
</evidence>
<keyword evidence="6" id="KW-0812">Transmembrane</keyword>
<dbReference type="InterPro" id="IPR009003">
    <property type="entry name" value="Peptidase_S1_PA"/>
</dbReference>
<organism evidence="8 9">
    <name type="scientific">Tetradesmus obliquus</name>
    <name type="common">Green alga</name>
    <name type="synonym">Acutodesmus obliquus</name>
    <dbReference type="NCBI Taxonomy" id="3088"/>
    <lineage>
        <taxon>Eukaryota</taxon>
        <taxon>Viridiplantae</taxon>
        <taxon>Chlorophyta</taxon>
        <taxon>core chlorophytes</taxon>
        <taxon>Chlorophyceae</taxon>
        <taxon>CS clade</taxon>
        <taxon>Sphaeropleales</taxon>
        <taxon>Scenedesmaceae</taxon>
        <taxon>Tetradesmus</taxon>
    </lineage>
</organism>
<dbReference type="InterPro" id="IPR001940">
    <property type="entry name" value="Peptidase_S1C"/>
</dbReference>
<proteinExistence type="inferred from homology"/>
<keyword evidence="3" id="KW-0378">Hydrolase</keyword>
<dbReference type="Gene3D" id="2.30.42.10">
    <property type="match status" value="1"/>
</dbReference>
<evidence type="ECO:0000313" key="9">
    <source>
        <dbReference type="Proteomes" id="UP001244341"/>
    </source>
</evidence>
<dbReference type="Proteomes" id="UP001244341">
    <property type="component" value="Chromosome 8b"/>
</dbReference>
<evidence type="ECO:0000256" key="1">
    <source>
        <dbReference type="ARBA" id="ARBA00010541"/>
    </source>
</evidence>
<keyword evidence="6" id="KW-1133">Transmembrane helix</keyword>
<keyword evidence="2" id="KW-0645">Protease</keyword>
<protein>
    <recommendedName>
        <fullName evidence="7">PDZ domain-containing protein</fullName>
    </recommendedName>
</protein>
<feature type="transmembrane region" description="Helical" evidence="6">
    <location>
        <begin position="170"/>
        <end position="193"/>
    </location>
</feature>
<keyword evidence="4" id="KW-0720">Serine protease</keyword>
<feature type="domain" description="PDZ" evidence="7">
    <location>
        <begin position="330"/>
        <end position="434"/>
    </location>
</feature>
<reference evidence="8 9" key="1">
    <citation type="submission" date="2023-05" db="EMBL/GenBank/DDBJ databases">
        <title>A 100% complete, gapless, phased diploid assembly of the Scenedesmus obliquus UTEX 3031 genome.</title>
        <authorList>
            <person name="Biondi T.C."/>
            <person name="Hanschen E.R."/>
            <person name="Kwon T."/>
            <person name="Eng W."/>
            <person name="Kruse C.P.S."/>
            <person name="Koehler S.I."/>
            <person name="Kunde Y."/>
            <person name="Gleasner C.D."/>
            <person name="You Mak K.T."/>
            <person name="Polle J."/>
            <person name="Hovde B.T."/>
            <person name="Starkenburg S.R."/>
        </authorList>
    </citation>
    <scope>NUCLEOTIDE SEQUENCE [LARGE SCALE GENOMIC DNA]</scope>
    <source>
        <strain evidence="8 9">DOE0152z</strain>
    </source>
</reference>
<dbReference type="InterPro" id="IPR001478">
    <property type="entry name" value="PDZ"/>
</dbReference>